<feature type="compositionally biased region" description="Basic and acidic residues" evidence="1">
    <location>
        <begin position="339"/>
        <end position="348"/>
    </location>
</feature>
<sequence length="348" mass="38742">MSQEYSADDLEAARILRMLPHLIWEAQHPCPCTHNLRWGARKRRSAGTDEARPPPTHSPAAAAPPPPPPPRPLHHHAAPPFAPEKPNKKRSEHHVKPCPAADTLVGKASAVAALCAGSYPSLPGTASPATPLDFCHIGEEPDTKGEPRPPHQGLPHTKRPKWNHREELQQLAERIDQLVQTRTELQKEAIEARNRLAAERWRYSELVELRVKLEAACYRRYQHHQWQQQQQQQQQQRLLFGGSCFDLVPRTCAGGSTPRAHDHVLQHKHSHEVQHLCPKPWAYSRPVALQPTAAFSAPPPSSTAPAGRPHCSWVAASHPLGHDGSPDGSRPYKIPDLNARAEDDLSWG</sequence>
<reference evidence="2" key="1">
    <citation type="submission" date="2017-07" db="EMBL/GenBank/DDBJ databases">
        <title>Taro Niue Genome Assembly and Annotation.</title>
        <authorList>
            <person name="Atibalentja N."/>
            <person name="Keating K."/>
            <person name="Fields C.J."/>
        </authorList>
    </citation>
    <scope>NUCLEOTIDE SEQUENCE</scope>
    <source>
        <strain evidence="2">Niue_2</strain>
        <tissue evidence="2">Leaf</tissue>
    </source>
</reference>
<dbReference type="PANTHER" id="PTHR37614:SF2">
    <property type="entry name" value="OS02G0121400 PROTEIN"/>
    <property type="match status" value="1"/>
</dbReference>
<feature type="compositionally biased region" description="Basic and acidic residues" evidence="1">
    <location>
        <begin position="136"/>
        <end position="149"/>
    </location>
</feature>
<accession>A0A843WKA2</accession>
<dbReference type="EMBL" id="NMUH01004035">
    <property type="protein sequence ID" value="MQM08126.1"/>
    <property type="molecule type" value="Genomic_DNA"/>
</dbReference>
<feature type="compositionally biased region" description="Pro residues" evidence="1">
    <location>
        <begin position="53"/>
        <end position="71"/>
    </location>
</feature>
<organism evidence="2 3">
    <name type="scientific">Colocasia esculenta</name>
    <name type="common">Wild taro</name>
    <name type="synonym">Arum esculentum</name>
    <dbReference type="NCBI Taxonomy" id="4460"/>
    <lineage>
        <taxon>Eukaryota</taxon>
        <taxon>Viridiplantae</taxon>
        <taxon>Streptophyta</taxon>
        <taxon>Embryophyta</taxon>
        <taxon>Tracheophyta</taxon>
        <taxon>Spermatophyta</taxon>
        <taxon>Magnoliopsida</taxon>
        <taxon>Liliopsida</taxon>
        <taxon>Araceae</taxon>
        <taxon>Aroideae</taxon>
        <taxon>Colocasieae</taxon>
        <taxon>Colocasia</taxon>
    </lineage>
</organism>
<evidence type="ECO:0000313" key="2">
    <source>
        <dbReference type="EMBL" id="MQM08126.1"/>
    </source>
</evidence>
<dbReference type="PANTHER" id="PTHR37614">
    <property type="entry name" value="OS02G0121400 PROTEIN"/>
    <property type="match status" value="1"/>
</dbReference>
<dbReference type="AlphaFoldDB" id="A0A843WKA2"/>
<feature type="region of interest" description="Disordered" evidence="1">
    <location>
        <begin position="34"/>
        <end position="95"/>
    </location>
</feature>
<gene>
    <name evidence="2" type="ORF">Taro_040977</name>
</gene>
<comment type="caution">
    <text evidence="2">The sequence shown here is derived from an EMBL/GenBank/DDBJ whole genome shotgun (WGS) entry which is preliminary data.</text>
</comment>
<feature type="region of interest" description="Disordered" evidence="1">
    <location>
        <begin position="294"/>
        <end position="348"/>
    </location>
</feature>
<feature type="region of interest" description="Disordered" evidence="1">
    <location>
        <begin position="132"/>
        <end position="162"/>
    </location>
</feature>
<keyword evidence="3" id="KW-1185">Reference proteome</keyword>
<evidence type="ECO:0000313" key="3">
    <source>
        <dbReference type="Proteomes" id="UP000652761"/>
    </source>
</evidence>
<proteinExistence type="predicted"/>
<name>A0A843WKA2_COLES</name>
<protein>
    <submittedName>
        <fullName evidence="2">Uncharacterized protein</fullName>
    </submittedName>
</protein>
<dbReference type="Proteomes" id="UP000652761">
    <property type="component" value="Unassembled WGS sequence"/>
</dbReference>
<evidence type="ECO:0000256" key="1">
    <source>
        <dbReference type="SAM" id="MobiDB-lite"/>
    </source>
</evidence>